<evidence type="ECO:0000259" key="2">
    <source>
        <dbReference type="Pfam" id="PF24463"/>
    </source>
</evidence>
<feature type="domain" description="DUF7577" evidence="2">
    <location>
        <begin position="69"/>
        <end position="92"/>
    </location>
</feature>
<evidence type="ECO:0000313" key="3">
    <source>
        <dbReference type="EMBL" id="MBV0901683.1"/>
    </source>
</evidence>
<dbReference type="InterPro" id="IPR055999">
    <property type="entry name" value="DUF7577"/>
</dbReference>
<gene>
    <name evidence="3" type="ORF">KTS37_07755</name>
</gene>
<feature type="transmembrane region" description="Helical" evidence="1">
    <location>
        <begin position="12"/>
        <end position="30"/>
    </location>
</feature>
<dbReference type="EMBL" id="JAHQXE010000002">
    <property type="protein sequence ID" value="MBV0901683.1"/>
    <property type="molecule type" value="Genomic_DNA"/>
</dbReference>
<dbReference type="Proteomes" id="UP001166304">
    <property type="component" value="Unassembled WGS sequence"/>
</dbReference>
<evidence type="ECO:0000313" key="4">
    <source>
        <dbReference type="Proteomes" id="UP001166304"/>
    </source>
</evidence>
<organism evidence="3 4">
    <name type="scientific">Haloarcula salina</name>
    <dbReference type="NCBI Taxonomy" id="1429914"/>
    <lineage>
        <taxon>Archaea</taxon>
        <taxon>Methanobacteriati</taxon>
        <taxon>Methanobacteriota</taxon>
        <taxon>Stenosarchaea group</taxon>
        <taxon>Halobacteria</taxon>
        <taxon>Halobacteriales</taxon>
        <taxon>Haloarculaceae</taxon>
        <taxon>Haloarcula</taxon>
    </lineage>
</organism>
<dbReference type="RefSeq" id="WP_162412881.1">
    <property type="nucleotide sequence ID" value="NZ_JAHQXE010000002.1"/>
</dbReference>
<reference evidence="3" key="1">
    <citation type="submission" date="2021-06" db="EMBL/GenBank/DDBJ databases">
        <title>New haloarchaea isolates fom saline soil.</title>
        <authorList>
            <person name="Duran-Viseras A."/>
            <person name="Sanchez-Porro C.S."/>
            <person name="Ventosa A."/>
        </authorList>
    </citation>
    <scope>NUCLEOTIDE SEQUENCE</scope>
    <source>
        <strain evidence="3">JCM 18369</strain>
    </source>
</reference>
<name>A0AA41G1I6_9EURY</name>
<accession>A0AA41G1I6</accession>
<dbReference type="Pfam" id="PF24463">
    <property type="entry name" value="DUF7577"/>
    <property type="match status" value="1"/>
</dbReference>
<protein>
    <recommendedName>
        <fullName evidence="2">DUF7577 domain-containing protein</fullName>
    </recommendedName>
</protein>
<proteinExistence type="predicted"/>
<sequence length="101" mass="10938">MDISTGELAFRLLVYGVVLAGVPLSFVLLFRLMDYAAHEPLVEQFSGQRNARDTGQLNAYFESAGMAATTCRICGAANGPDYTYCHNCQERLAGGDDASRP</sequence>
<dbReference type="AlphaFoldDB" id="A0AA41G1I6"/>
<keyword evidence="1" id="KW-0812">Transmembrane</keyword>
<keyword evidence="1" id="KW-1133">Transmembrane helix</keyword>
<keyword evidence="4" id="KW-1185">Reference proteome</keyword>
<evidence type="ECO:0000256" key="1">
    <source>
        <dbReference type="SAM" id="Phobius"/>
    </source>
</evidence>
<comment type="caution">
    <text evidence="3">The sequence shown here is derived from an EMBL/GenBank/DDBJ whole genome shotgun (WGS) entry which is preliminary data.</text>
</comment>
<keyword evidence="1" id="KW-0472">Membrane</keyword>